<dbReference type="Proteomes" id="UP000691718">
    <property type="component" value="Unassembled WGS sequence"/>
</dbReference>
<dbReference type="AlphaFoldDB" id="A0A8S3VZ49"/>
<organism evidence="1 2">
    <name type="scientific">Parnassius apollo</name>
    <name type="common">Apollo butterfly</name>
    <name type="synonym">Papilio apollo</name>
    <dbReference type="NCBI Taxonomy" id="110799"/>
    <lineage>
        <taxon>Eukaryota</taxon>
        <taxon>Metazoa</taxon>
        <taxon>Ecdysozoa</taxon>
        <taxon>Arthropoda</taxon>
        <taxon>Hexapoda</taxon>
        <taxon>Insecta</taxon>
        <taxon>Pterygota</taxon>
        <taxon>Neoptera</taxon>
        <taxon>Endopterygota</taxon>
        <taxon>Lepidoptera</taxon>
        <taxon>Glossata</taxon>
        <taxon>Ditrysia</taxon>
        <taxon>Papilionoidea</taxon>
        <taxon>Papilionidae</taxon>
        <taxon>Parnassiinae</taxon>
        <taxon>Parnassini</taxon>
        <taxon>Parnassius</taxon>
        <taxon>Parnassius</taxon>
    </lineage>
</organism>
<proteinExistence type="predicted"/>
<gene>
    <name evidence="1" type="ORF">PAPOLLO_LOCUS585</name>
</gene>
<comment type="caution">
    <text evidence="1">The sequence shown here is derived from an EMBL/GenBank/DDBJ whole genome shotgun (WGS) entry which is preliminary data.</text>
</comment>
<evidence type="ECO:0000313" key="1">
    <source>
        <dbReference type="EMBL" id="CAG4932894.1"/>
    </source>
</evidence>
<evidence type="ECO:0000313" key="2">
    <source>
        <dbReference type="Proteomes" id="UP000691718"/>
    </source>
</evidence>
<dbReference type="EMBL" id="CAJQZP010000018">
    <property type="protein sequence ID" value="CAG4932894.1"/>
    <property type="molecule type" value="Genomic_DNA"/>
</dbReference>
<name>A0A8S3VZ49_PARAO</name>
<dbReference type="OrthoDB" id="421276at2759"/>
<protein>
    <submittedName>
        <fullName evidence="1">(apollo) hypothetical protein</fullName>
    </submittedName>
</protein>
<accession>A0A8S3VZ49</accession>
<sequence length="175" mass="20295">MLHADIQTSLYHAFGDHRQCKDYFCTKDKTLENAKAVESSTFWFRLKVIIGNVASKSQSLVEDVDTNATERFNSVIAKMVGGKCTNFCLRRGYQGRCAAAVVSFNNKLPRHTIQKKLLGKSPKSILKKMEMKRNRKRLWNCKKPFKKNRTNVRTKKEKKMTMDQIALPQIWYPMS</sequence>
<keyword evidence="2" id="KW-1185">Reference proteome</keyword>
<reference evidence="1" key="1">
    <citation type="submission" date="2021-04" db="EMBL/GenBank/DDBJ databases">
        <authorList>
            <person name="Tunstrom K."/>
        </authorList>
    </citation>
    <scope>NUCLEOTIDE SEQUENCE</scope>
</reference>